<feature type="compositionally biased region" description="Polar residues" evidence="1">
    <location>
        <begin position="431"/>
        <end position="447"/>
    </location>
</feature>
<reference evidence="2 3" key="1">
    <citation type="submission" date="2016-10" db="EMBL/GenBank/DDBJ databases">
        <authorList>
            <person name="de Groot N.N."/>
        </authorList>
    </citation>
    <scope>NUCLEOTIDE SEQUENCE [LARGE SCALE GENOMIC DNA]</scope>
    <source>
        <strain evidence="2 3">Nm22</strain>
    </source>
</reference>
<proteinExistence type="predicted"/>
<sequence>MSEVDSINEYFSQRLESRAIYRKYEINHCLSEFENQGFSSEYIYLNNYFHRRLEQVRADTHSRSSILCVPIPDNGSIPKILNDVFNIEAVSRMVAKALGTGERPDPDVDVPIEDDDHEFFETEILVGDEVGEDNRQEIRATGVLKFFDLIPDWLSNNLDASIVPFEDRWLVTLDVHLKSTGHIILRPVPLGMQLDPYSDRRIVVTLFMQGEVNTNDDVPYPLEVELDYDPILGFLDDEIDIPGAGQKTIMAIHELYDSGKTVDEQIDALKNVEKEQENFMNEVISEVVPNSQVISEVDQDAEMVTDDELMEVELSFAGHRKDEINLTLEQQVVVYVDPKHLEYAEVQLADDLVFLTADMSLSFGLYNPGAPPDGYENTEKNDYLQLYLSIKEGNNDTLKDAIKLRGGPLLKLAKLKLPAHLPRKKPEQAVQDKSVQNSLQSTTNNAH</sequence>
<organism evidence="2 3">
    <name type="scientific">Nitrosomonas marina</name>
    <dbReference type="NCBI Taxonomy" id="917"/>
    <lineage>
        <taxon>Bacteria</taxon>
        <taxon>Pseudomonadati</taxon>
        <taxon>Pseudomonadota</taxon>
        <taxon>Betaproteobacteria</taxon>
        <taxon>Nitrosomonadales</taxon>
        <taxon>Nitrosomonadaceae</taxon>
        <taxon>Nitrosomonas</taxon>
    </lineage>
</organism>
<evidence type="ECO:0000313" key="3">
    <source>
        <dbReference type="Proteomes" id="UP000199459"/>
    </source>
</evidence>
<dbReference type="Proteomes" id="UP000199459">
    <property type="component" value="Unassembled WGS sequence"/>
</dbReference>
<dbReference type="AlphaFoldDB" id="A0A1H8CNX1"/>
<protein>
    <submittedName>
        <fullName evidence="2">Uncharacterized protein</fullName>
    </submittedName>
</protein>
<evidence type="ECO:0000313" key="2">
    <source>
        <dbReference type="EMBL" id="SEM96730.1"/>
    </source>
</evidence>
<dbReference type="OrthoDB" id="8542774at2"/>
<dbReference type="EMBL" id="FOCP01000005">
    <property type="protein sequence ID" value="SEM96730.1"/>
    <property type="molecule type" value="Genomic_DNA"/>
</dbReference>
<evidence type="ECO:0000256" key="1">
    <source>
        <dbReference type="SAM" id="MobiDB-lite"/>
    </source>
</evidence>
<gene>
    <name evidence="2" type="ORF">SAMN05216325_10566</name>
</gene>
<name>A0A1H8CNX1_9PROT</name>
<dbReference type="RefSeq" id="WP_143056887.1">
    <property type="nucleotide sequence ID" value="NZ_FOCP01000005.1"/>
</dbReference>
<accession>A0A1H8CNX1</accession>
<feature type="region of interest" description="Disordered" evidence="1">
    <location>
        <begin position="421"/>
        <end position="447"/>
    </location>
</feature>